<dbReference type="AlphaFoldDB" id="A0A285EJ92"/>
<proteinExistence type="predicted"/>
<evidence type="ECO:0008006" key="3">
    <source>
        <dbReference type="Google" id="ProtNLM"/>
    </source>
</evidence>
<dbReference type="Proteomes" id="UP000219514">
    <property type="component" value="Unassembled WGS sequence"/>
</dbReference>
<reference evidence="1 2" key="1">
    <citation type="submission" date="2017-09" db="EMBL/GenBank/DDBJ databases">
        <authorList>
            <person name="Ehlers B."/>
            <person name="Leendertz F.H."/>
        </authorList>
    </citation>
    <scope>NUCLEOTIDE SEQUENCE [LARGE SCALE GENOMIC DNA]</scope>
    <source>
        <strain evidence="1 2">DSM 46844</strain>
    </source>
</reference>
<evidence type="ECO:0000313" key="1">
    <source>
        <dbReference type="EMBL" id="SNX99202.1"/>
    </source>
</evidence>
<organism evidence="1 2">
    <name type="scientific">Geodermatophilus sabuli</name>
    <dbReference type="NCBI Taxonomy" id="1564158"/>
    <lineage>
        <taxon>Bacteria</taxon>
        <taxon>Bacillati</taxon>
        <taxon>Actinomycetota</taxon>
        <taxon>Actinomycetes</taxon>
        <taxon>Geodermatophilales</taxon>
        <taxon>Geodermatophilaceae</taxon>
        <taxon>Geodermatophilus</taxon>
    </lineage>
</organism>
<name>A0A285EJ92_9ACTN</name>
<keyword evidence="2" id="KW-1185">Reference proteome</keyword>
<dbReference type="OrthoDB" id="1779644at2"/>
<gene>
    <name evidence="1" type="ORF">SAMN06893097_11578</name>
</gene>
<protein>
    <recommendedName>
        <fullName evidence="3">DUF1269 domain-containing protein</fullName>
    </recommendedName>
</protein>
<dbReference type="RefSeq" id="WP_097209104.1">
    <property type="nucleotide sequence ID" value="NZ_JACHXB010000002.1"/>
</dbReference>
<evidence type="ECO:0000313" key="2">
    <source>
        <dbReference type="Proteomes" id="UP000219514"/>
    </source>
</evidence>
<sequence>MTPVSPIAGPVEWISLAFPGPTLDAAIAPALAGLVDSGTVRVLDAAVLHKDADGTVTGGELEDEDGAAFGAVDGDVLELLSDEDLVRIAATLEPATTTLVLLWENRWAAAFGDAVRQVHGTVVGHDRVPREDVDRALAAAATRPAEAPGTEEARP</sequence>
<dbReference type="EMBL" id="OBDO01000015">
    <property type="protein sequence ID" value="SNX99202.1"/>
    <property type="molecule type" value="Genomic_DNA"/>
</dbReference>
<accession>A0A285EJ92</accession>